<dbReference type="RefSeq" id="WP_051618351.1">
    <property type="nucleotide sequence ID" value="NZ_ARYK01000002.1"/>
</dbReference>
<name>A0A059FS15_9PROT</name>
<dbReference type="STRING" id="1280950.HJO_06360"/>
<dbReference type="PATRIC" id="fig|1280950.3.peg.1280"/>
<dbReference type="InterPro" id="IPR000182">
    <property type="entry name" value="GNAT_dom"/>
</dbReference>
<dbReference type="Pfam" id="PF13302">
    <property type="entry name" value="Acetyltransf_3"/>
    <property type="match status" value="1"/>
</dbReference>
<dbReference type="PANTHER" id="PTHR43792">
    <property type="entry name" value="GNAT FAMILY, PUTATIVE (AFU_ORTHOLOGUE AFUA_3G00765)-RELATED-RELATED"/>
    <property type="match status" value="1"/>
</dbReference>
<sequence length="174" mass="19130">MSDEMRTKRLVLRPVRPVDAGPITEIIQDPRIHRNLARVAPNQNKAQTLAWIATHDLGRENDTGHVFAITLDDGFLGIMGANRSGRHAPFNLGYWLAPAVWGKGLVTEAAGAVLGWLESRGEKAFVSGYFADNPASGRVLQKLGFMKADRAPMFCLGRGETVDHFHMARIARNA</sequence>
<dbReference type="GO" id="GO:0016747">
    <property type="term" value="F:acyltransferase activity, transferring groups other than amino-acyl groups"/>
    <property type="evidence" value="ECO:0007669"/>
    <property type="project" value="InterPro"/>
</dbReference>
<keyword evidence="2" id="KW-0808">Transferase</keyword>
<dbReference type="Gene3D" id="3.40.630.30">
    <property type="match status" value="1"/>
</dbReference>
<dbReference type="Proteomes" id="UP000025171">
    <property type="component" value="Unassembled WGS sequence"/>
</dbReference>
<dbReference type="InterPro" id="IPR051531">
    <property type="entry name" value="N-acetyltransferase"/>
</dbReference>
<evidence type="ECO:0000313" key="2">
    <source>
        <dbReference type="EMBL" id="KCZ93455.1"/>
    </source>
</evidence>
<comment type="caution">
    <text evidence="2">The sequence shown here is derived from an EMBL/GenBank/DDBJ whole genome shotgun (WGS) entry which is preliminary data.</text>
</comment>
<keyword evidence="3" id="KW-1185">Reference proteome</keyword>
<dbReference type="SUPFAM" id="SSF55729">
    <property type="entry name" value="Acyl-CoA N-acyltransferases (Nat)"/>
    <property type="match status" value="1"/>
</dbReference>
<dbReference type="OrthoDB" id="9804153at2"/>
<dbReference type="AlphaFoldDB" id="A0A059FS15"/>
<protein>
    <submittedName>
        <fullName evidence="2">Acetyltransferase</fullName>
    </submittedName>
</protein>
<proteinExistence type="predicted"/>
<feature type="domain" description="N-acetyltransferase" evidence="1">
    <location>
        <begin position="10"/>
        <end position="172"/>
    </location>
</feature>
<gene>
    <name evidence="2" type="ORF">HJO_06360</name>
</gene>
<dbReference type="EMBL" id="ARYK01000002">
    <property type="protein sequence ID" value="KCZ93455.1"/>
    <property type="molecule type" value="Genomic_DNA"/>
</dbReference>
<dbReference type="eggNOG" id="COG1670">
    <property type="taxonomic scope" value="Bacteria"/>
</dbReference>
<accession>A0A059FS15</accession>
<evidence type="ECO:0000313" key="3">
    <source>
        <dbReference type="Proteomes" id="UP000025171"/>
    </source>
</evidence>
<reference evidence="2 3" key="1">
    <citation type="journal article" date="2014" name="Antonie Van Leeuwenhoek">
        <title>Hyphomonas beringensis sp. nov. and Hyphomonas chukchiensis sp. nov., isolated from surface seawater of the Bering Sea and Chukchi Sea.</title>
        <authorList>
            <person name="Li C."/>
            <person name="Lai Q."/>
            <person name="Li G."/>
            <person name="Dong C."/>
            <person name="Wang J."/>
            <person name="Liao Y."/>
            <person name="Shao Z."/>
        </authorList>
    </citation>
    <scope>NUCLEOTIDE SEQUENCE [LARGE SCALE GENOMIC DNA]</scope>
    <source>
        <strain evidence="2 3">MHS-2</strain>
    </source>
</reference>
<dbReference type="InterPro" id="IPR016181">
    <property type="entry name" value="Acyl_CoA_acyltransferase"/>
</dbReference>
<organism evidence="2 3">
    <name type="scientific">Hyphomonas johnsonii MHS-2</name>
    <dbReference type="NCBI Taxonomy" id="1280950"/>
    <lineage>
        <taxon>Bacteria</taxon>
        <taxon>Pseudomonadati</taxon>
        <taxon>Pseudomonadota</taxon>
        <taxon>Alphaproteobacteria</taxon>
        <taxon>Hyphomonadales</taxon>
        <taxon>Hyphomonadaceae</taxon>
        <taxon>Hyphomonas</taxon>
    </lineage>
</organism>
<evidence type="ECO:0000259" key="1">
    <source>
        <dbReference type="PROSITE" id="PS51186"/>
    </source>
</evidence>
<dbReference type="PROSITE" id="PS51186">
    <property type="entry name" value="GNAT"/>
    <property type="match status" value="1"/>
</dbReference>